<organism evidence="1">
    <name type="scientific">Orpheovirus IHUMI-LCC2</name>
    <dbReference type="NCBI Taxonomy" id="2023057"/>
    <lineage>
        <taxon>Viruses</taxon>
        <taxon>Varidnaviria</taxon>
        <taxon>Bamfordvirae</taxon>
        <taxon>Nucleocytoviricota</taxon>
        <taxon>Megaviricetes</taxon>
        <taxon>Pimascovirales</taxon>
        <taxon>Ocovirineae</taxon>
        <taxon>Orpheoviridae</taxon>
        <taxon>Alphaorpheovirus</taxon>
        <taxon>Alphaorpheovirus massiliense</taxon>
    </lineage>
</organism>
<reference evidence="1" key="1">
    <citation type="submission" date="2017-08" db="EMBL/GenBank/DDBJ databases">
        <authorList>
            <consortium name="Urmite Genomes"/>
        </authorList>
    </citation>
    <scope>NUCLEOTIDE SEQUENCE [LARGE SCALE GENOMIC DNA]</scope>
    <source>
        <strain evidence="1">IHUMI-LCC2</strain>
    </source>
</reference>
<dbReference type="KEGG" id="vg:35382545"/>
<dbReference type="GeneID" id="35382545"/>
<gene>
    <name evidence="1" type="ORF">ORPV_725</name>
</gene>
<protein>
    <submittedName>
        <fullName evidence="1">Uncharacterized protein</fullName>
    </submittedName>
</protein>
<dbReference type="Proteomes" id="UP000236316">
    <property type="component" value="Segment"/>
</dbReference>
<sequence>MTTIYVKDLLQNEEISNFTPQIPVLRLKNSNIIKMNDVKYEVRLFAFYLLEGINGVCTFGDFVRFHNIGDKELICFTGLKYIQPLNFSINDGSVYLNISILQCNV</sequence>
<proteinExistence type="predicted"/>
<dbReference type="EMBL" id="LT906555">
    <property type="protein sequence ID" value="SNW62629.1"/>
    <property type="molecule type" value="Genomic_DNA"/>
</dbReference>
<evidence type="ECO:0000313" key="1">
    <source>
        <dbReference type="EMBL" id="SNW62629.1"/>
    </source>
</evidence>
<name>A0A2I2L596_9VIRU</name>
<accession>A0A2I2L596</accession>
<evidence type="ECO:0000313" key="2">
    <source>
        <dbReference type="Proteomes" id="UP000236316"/>
    </source>
</evidence>
<keyword evidence="2" id="KW-1185">Reference proteome</keyword>
<dbReference type="RefSeq" id="YP_009448931.1">
    <property type="nucleotide sequence ID" value="NC_036594.1"/>
</dbReference>